<accession>A0A3D8RF08</accession>
<dbReference type="RefSeq" id="XP_026601738.1">
    <property type="nucleotide sequence ID" value="XM_026749706.1"/>
</dbReference>
<dbReference type="Proteomes" id="UP000256690">
    <property type="component" value="Unassembled WGS sequence"/>
</dbReference>
<keyword evidence="3" id="KW-1185">Reference proteome</keyword>
<reference evidence="2 3" key="1">
    <citation type="journal article" date="2018" name="IMA Fungus">
        <title>IMA Genome-F 9: Draft genome sequence of Annulohypoxylon stygium, Aspergillus mulundensis, Berkeleyomyces basicola (syn. Thielaviopsis basicola), Ceratocystis smalleyi, two Cercospora beticola strains, Coleophoma cylindrospora, Fusarium fracticaudum, Phialophora cf. hyalina, and Morchella septimelata.</title>
        <authorList>
            <person name="Wingfield B.D."/>
            <person name="Bills G.F."/>
            <person name="Dong Y."/>
            <person name="Huang W."/>
            <person name="Nel W.J."/>
            <person name="Swalarsk-Parry B.S."/>
            <person name="Vaghefi N."/>
            <person name="Wilken P.M."/>
            <person name="An Z."/>
            <person name="de Beer Z.W."/>
            <person name="De Vos L."/>
            <person name="Chen L."/>
            <person name="Duong T.A."/>
            <person name="Gao Y."/>
            <person name="Hammerbacher A."/>
            <person name="Kikkert J.R."/>
            <person name="Li Y."/>
            <person name="Li H."/>
            <person name="Li K."/>
            <person name="Li Q."/>
            <person name="Liu X."/>
            <person name="Ma X."/>
            <person name="Naidoo K."/>
            <person name="Pethybridge S.J."/>
            <person name="Sun J."/>
            <person name="Steenkamp E.T."/>
            <person name="van der Nest M.A."/>
            <person name="van Wyk S."/>
            <person name="Wingfield M.J."/>
            <person name="Xiong C."/>
            <person name="Yue Q."/>
            <person name="Zhang X."/>
        </authorList>
    </citation>
    <scope>NUCLEOTIDE SEQUENCE [LARGE SCALE GENOMIC DNA]</scope>
    <source>
        <strain evidence="2 3">DSM 5745</strain>
    </source>
</reference>
<evidence type="ECO:0000313" key="2">
    <source>
        <dbReference type="EMBL" id="RDW72518.1"/>
    </source>
</evidence>
<sequence>MLGSLPGLGHTSQNKEVNQTQTLYQTIYITLNYFLASPLLQPTCPILRLASTSGRTLHLSTSTNYLHLAPNKHKSHNSEIVPEDAKTRCVSGTRATAHQRLAGKPPDRTTTRTTATPATRNRRKTSTDLVIAMGMAGMVEADMVTAITVITAGMEGVEEEEMEGEGEADVRSGFEVMS</sequence>
<feature type="region of interest" description="Disordered" evidence="1">
    <location>
        <begin position="156"/>
        <end position="178"/>
    </location>
</feature>
<evidence type="ECO:0000313" key="3">
    <source>
        <dbReference type="Proteomes" id="UP000256690"/>
    </source>
</evidence>
<dbReference type="GeneID" id="38118060"/>
<evidence type="ECO:0000256" key="1">
    <source>
        <dbReference type="SAM" id="MobiDB-lite"/>
    </source>
</evidence>
<gene>
    <name evidence="2" type="ORF">DSM5745_07690</name>
</gene>
<proteinExistence type="predicted"/>
<feature type="compositionally biased region" description="Acidic residues" evidence="1">
    <location>
        <begin position="156"/>
        <end position="167"/>
    </location>
</feature>
<organism evidence="2 3">
    <name type="scientific">Aspergillus mulundensis</name>
    <dbReference type="NCBI Taxonomy" id="1810919"/>
    <lineage>
        <taxon>Eukaryota</taxon>
        <taxon>Fungi</taxon>
        <taxon>Dikarya</taxon>
        <taxon>Ascomycota</taxon>
        <taxon>Pezizomycotina</taxon>
        <taxon>Eurotiomycetes</taxon>
        <taxon>Eurotiomycetidae</taxon>
        <taxon>Eurotiales</taxon>
        <taxon>Aspergillaceae</taxon>
        <taxon>Aspergillus</taxon>
        <taxon>Aspergillus subgen. Nidulantes</taxon>
    </lineage>
</organism>
<name>A0A3D8RF08_9EURO</name>
<comment type="caution">
    <text evidence="2">The sequence shown here is derived from an EMBL/GenBank/DDBJ whole genome shotgun (WGS) entry which is preliminary data.</text>
</comment>
<protein>
    <submittedName>
        <fullName evidence="2">Uncharacterized protein</fullName>
    </submittedName>
</protein>
<dbReference type="EMBL" id="PVWQ01000009">
    <property type="protein sequence ID" value="RDW72518.1"/>
    <property type="molecule type" value="Genomic_DNA"/>
</dbReference>
<feature type="region of interest" description="Disordered" evidence="1">
    <location>
        <begin position="92"/>
        <end position="123"/>
    </location>
</feature>
<dbReference type="AlphaFoldDB" id="A0A3D8RF08"/>